<accession>A0A9P6X7R4</accession>
<dbReference type="Gene3D" id="3.40.50.12780">
    <property type="entry name" value="N-terminal domain of ligase-like"/>
    <property type="match status" value="1"/>
</dbReference>
<dbReference type="Pfam" id="PF00501">
    <property type="entry name" value="AMP-binding"/>
    <property type="match status" value="1"/>
</dbReference>
<dbReference type="AlphaFoldDB" id="A0A9P6X7R4"/>
<dbReference type="InterPro" id="IPR042099">
    <property type="entry name" value="ANL_N_sf"/>
</dbReference>
<sequence>MVIHSPLPSIDIPQVGLVQFLFSNINNVPEDRELLIDAETGKSLTFAAIKDNILRFAAGLQDKCQFKKGDVIAIFSPNQYDYPIPLLGTIAAGGSTTTANPSYTTRELCHQLETTKAKVIIAHESNIKIAKEAANKVGISHIFVFGEEIVDGIAPFTRALLSDRHIILEEITPEEAKETVTYLCFSSGTTGKSKGVMTTHTNIIANICQYTALDGKHLNGKHDRIIAAAPLFHIMGLVLMAHVPIYLGVPVYVMTRFSLPQFLETVQNRKITYTVVAPPVILLLAKDPIVNDYDLSSLRLVVSGAAPLGAEISTQAKQRVPTMVVKQGYGTTETSACVFIQPTERIINGSAGILLPNMVVKIVDEEGKEVKQGERGELLVKGPNVMKGYINNPEATAACLDAEGYYHTGDVTVQDENGHFFIVDRIKELIKYKGFQVPPAELEALLLKSDIIADCAVIGVYDPQQATEIPQGCIVLKPGVPATKETAESIKKYIAELVVYYKQLRRITFVREIPKNPSGKILRRILRESIKTEAPKARL</sequence>
<evidence type="ECO:0000256" key="1">
    <source>
        <dbReference type="ARBA" id="ARBA00006432"/>
    </source>
</evidence>
<evidence type="ECO:0000313" key="5">
    <source>
        <dbReference type="EMBL" id="KAG1307187.1"/>
    </source>
</evidence>
<keyword evidence="2" id="KW-0436">Ligase</keyword>
<keyword evidence="6" id="KW-1185">Reference proteome</keyword>
<comment type="similarity">
    <text evidence="1">Belongs to the ATP-dependent AMP-binding enzyme family.</text>
</comment>
<dbReference type="EMBL" id="JAANQT010000990">
    <property type="protein sequence ID" value="KAG1307187.1"/>
    <property type="molecule type" value="Genomic_DNA"/>
</dbReference>
<dbReference type="PROSITE" id="PS00455">
    <property type="entry name" value="AMP_BINDING"/>
    <property type="match status" value="1"/>
</dbReference>
<evidence type="ECO:0008006" key="7">
    <source>
        <dbReference type="Google" id="ProtNLM"/>
    </source>
</evidence>
<dbReference type="Proteomes" id="UP000716291">
    <property type="component" value="Unassembled WGS sequence"/>
</dbReference>
<dbReference type="GO" id="GO:0016405">
    <property type="term" value="F:CoA-ligase activity"/>
    <property type="evidence" value="ECO:0007669"/>
    <property type="project" value="TreeGrafter"/>
</dbReference>
<dbReference type="SUPFAM" id="SSF56801">
    <property type="entry name" value="Acetyl-CoA synthetase-like"/>
    <property type="match status" value="1"/>
</dbReference>
<evidence type="ECO:0000313" key="6">
    <source>
        <dbReference type="Proteomes" id="UP000716291"/>
    </source>
</evidence>
<dbReference type="Pfam" id="PF13193">
    <property type="entry name" value="AMP-binding_C"/>
    <property type="match status" value="1"/>
</dbReference>
<organism evidence="5 6">
    <name type="scientific">Rhizopus oryzae</name>
    <name type="common">Mucormycosis agent</name>
    <name type="synonym">Rhizopus arrhizus var. delemar</name>
    <dbReference type="NCBI Taxonomy" id="64495"/>
    <lineage>
        <taxon>Eukaryota</taxon>
        <taxon>Fungi</taxon>
        <taxon>Fungi incertae sedis</taxon>
        <taxon>Mucoromycota</taxon>
        <taxon>Mucoromycotina</taxon>
        <taxon>Mucoromycetes</taxon>
        <taxon>Mucorales</taxon>
        <taxon>Mucorineae</taxon>
        <taxon>Rhizopodaceae</taxon>
        <taxon>Rhizopus</taxon>
    </lineage>
</organism>
<protein>
    <recommendedName>
        <fullName evidence="7">Acetyl-CoA synthetase-like protein</fullName>
    </recommendedName>
</protein>
<dbReference type="InterPro" id="IPR025110">
    <property type="entry name" value="AMP-bd_C"/>
</dbReference>
<evidence type="ECO:0000256" key="2">
    <source>
        <dbReference type="ARBA" id="ARBA00022598"/>
    </source>
</evidence>
<dbReference type="Gene3D" id="3.30.300.30">
    <property type="match status" value="1"/>
</dbReference>
<evidence type="ECO:0000259" key="4">
    <source>
        <dbReference type="Pfam" id="PF13193"/>
    </source>
</evidence>
<dbReference type="OrthoDB" id="1898221at2759"/>
<reference evidence="5" key="1">
    <citation type="journal article" date="2020" name="Microb. Genom.">
        <title>Genetic diversity of clinical and environmental Mucorales isolates obtained from an investigation of mucormycosis cases among solid organ transplant recipients.</title>
        <authorList>
            <person name="Nguyen M.H."/>
            <person name="Kaul D."/>
            <person name="Muto C."/>
            <person name="Cheng S.J."/>
            <person name="Richter R.A."/>
            <person name="Bruno V.M."/>
            <person name="Liu G."/>
            <person name="Beyhan S."/>
            <person name="Sundermann A.J."/>
            <person name="Mounaud S."/>
            <person name="Pasculle A.W."/>
            <person name="Nierman W.C."/>
            <person name="Driscoll E."/>
            <person name="Cumbie R."/>
            <person name="Clancy C.J."/>
            <person name="Dupont C.L."/>
        </authorList>
    </citation>
    <scope>NUCLEOTIDE SEQUENCE</scope>
    <source>
        <strain evidence="5">GL11</strain>
    </source>
</reference>
<feature type="domain" description="AMP-binding enzyme C-terminal" evidence="4">
    <location>
        <begin position="441"/>
        <end position="520"/>
    </location>
</feature>
<comment type="caution">
    <text evidence="5">The sequence shown here is derived from an EMBL/GenBank/DDBJ whole genome shotgun (WGS) entry which is preliminary data.</text>
</comment>
<dbReference type="CDD" id="cd05911">
    <property type="entry name" value="Firefly_Luc_like"/>
    <property type="match status" value="1"/>
</dbReference>
<name>A0A9P6X7R4_RHIOR</name>
<gene>
    <name evidence="5" type="ORF">G6F64_007008</name>
</gene>
<dbReference type="InterPro" id="IPR020845">
    <property type="entry name" value="AMP-binding_CS"/>
</dbReference>
<dbReference type="InterPro" id="IPR000873">
    <property type="entry name" value="AMP-dep_synth/lig_dom"/>
</dbReference>
<evidence type="ECO:0000259" key="3">
    <source>
        <dbReference type="Pfam" id="PF00501"/>
    </source>
</evidence>
<dbReference type="PANTHER" id="PTHR24096">
    <property type="entry name" value="LONG-CHAIN-FATTY-ACID--COA LIGASE"/>
    <property type="match status" value="1"/>
</dbReference>
<dbReference type="InterPro" id="IPR045851">
    <property type="entry name" value="AMP-bd_C_sf"/>
</dbReference>
<feature type="domain" description="AMP-dependent synthetase/ligase" evidence="3">
    <location>
        <begin position="26"/>
        <end position="389"/>
    </location>
</feature>
<dbReference type="FunFam" id="3.40.50.12780:FF:000003">
    <property type="entry name" value="Long-chain-fatty-acid--CoA ligase FadD"/>
    <property type="match status" value="1"/>
</dbReference>
<proteinExistence type="inferred from homology"/>
<dbReference type="PANTHER" id="PTHR24096:SF149">
    <property type="entry name" value="AMP-BINDING DOMAIN-CONTAINING PROTEIN-RELATED"/>
    <property type="match status" value="1"/>
</dbReference>